<keyword evidence="2" id="KW-0489">Methyltransferase</keyword>
<dbReference type="Proteomes" id="UP000050544">
    <property type="component" value="Unassembled WGS sequence"/>
</dbReference>
<dbReference type="AlphaFoldDB" id="A0A0P6Y5P7"/>
<proteinExistence type="inferred from homology"/>
<gene>
    <name evidence="5" type="ORF">SE15_04085</name>
</gene>
<dbReference type="Pfam" id="PF22435">
    <property type="entry name" value="MRM3-like_sub_bind"/>
    <property type="match status" value="1"/>
</dbReference>
<dbReference type="InterPro" id="IPR029026">
    <property type="entry name" value="tRNA_m1G_MTases_N"/>
</dbReference>
<accession>A0A0P6Y5P7</accession>
<dbReference type="PANTHER" id="PTHR43191">
    <property type="entry name" value="RRNA METHYLTRANSFERASE 3"/>
    <property type="match status" value="1"/>
</dbReference>
<dbReference type="SMART" id="SM00967">
    <property type="entry name" value="SpoU_sub_bind"/>
    <property type="match status" value="1"/>
</dbReference>
<dbReference type="EMBL" id="LGKO01000002">
    <property type="protein sequence ID" value="KPL84791.1"/>
    <property type="molecule type" value="Genomic_DNA"/>
</dbReference>
<sequence length="276" mass="31013">MKPGENPNRPPHEPLIHSRHNPRFREVRALIERRREREEKGAFVAEGIRLCEEVLKAGWRPQYVLYHGLLGERGQQLVEQFRTLGVPIHMVTQELIETLAGTETPQGILCVLPMHHLPFPEQWDFLLVLDGIKDPGNAGTLLRTAWAAGVHAVITTPGTTDLFAPKVVRAAMGAHFHLPIHKFNWEEITTLARQRVPEPARIFLAEAQGGTPYWQCNLRQPLLLVVGSEAEGPSPEAQRYADEWITIPMPGESESLNAAIAAAILLFEVVRQRQTL</sequence>
<protein>
    <recommendedName>
        <fullName evidence="4">RNA 2-O ribose methyltransferase substrate binding domain-containing protein</fullName>
    </recommendedName>
</protein>
<dbReference type="GO" id="GO:0032259">
    <property type="term" value="P:methylation"/>
    <property type="evidence" value="ECO:0007669"/>
    <property type="project" value="UniProtKB-KW"/>
</dbReference>
<evidence type="ECO:0000256" key="2">
    <source>
        <dbReference type="ARBA" id="ARBA00022603"/>
    </source>
</evidence>
<dbReference type="InterPro" id="IPR001537">
    <property type="entry name" value="SpoU_MeTrfase"/>
</dbReference>
<dbReference type="Gene3D" id="3.30.1330.30">
    <property type="match status" value="1"/>
</dbReference>
<dbReference type="InterPro" id="IPR051259">
    <property type="entry name" value="rRNA_Methyltransferase"/>
</dbReference>
<dbReference type="InterPro" id="IPR013123">
    <property type="entry name" value="SpoU_subst-bd"/>
</dbReference>
<dbReference type="SUPFAM" id="SSF55315">
    <property type="entry name" value="L30e-like"/>
    <property type="match status" value="1"/>
</dbReference>
<dbReference type="InterPro" id="IPR029028">
    <property type="entry name" value="Alpha/beta_knot_MTases"/>
</dbReference>
<feature type="domain" description="RNA 2-O ribose methyltransferase substrate binding" evidence="4">
    <location>
        <begin position="44"/>
        <end position="118"/>
    </location>
</feature>
<dbReference type="GO" id="GO:0003723">
    <property type="term" value="F:RNA binding"/>
    <property type="evidence" value="ECO:0007669"/>
    <property type="project" value="InterPro"/>
</dbReference>
<evidence type="ECO:0000313" key="6">
    <source>
        <dbReference type="Proteomes" id="UP000050544"/>
    </source>
</evidence>
<organism evidence="5 6">
    <name type="scientific">Thermanaerothrix daxensis</name>
    <dbReference type="NCBI Taxonomy" id="869279"/>
    <lineage>
        <taxon>Bacteria</taxon>
        <taxon>Bacillati</taxon>
        <taxon>Chloroflexota</taxon>
        <taxon>Anaerolineae</taxon>
        <taxon>Anaerolineales</taxon>
        <taxon>Anaerolineaceae</taxon>
        <taxon>Thermanaerothrix</taxon>
    </lineage>
</organism>
<dbReference type="InterPro" id="IPR053888">
    <property type="entry name" value="MRM3-like_sub_bind"/>
</dbReference>
<evidence type="ECO:0000259" key="4">
    <source>
        <dbReference type="SMART" id="SM00967"/>
    </source>
</evidence>
<reference evidence="5 6" key="1">
    <citation type="submission" date="2015-07" db="EMBL/GenBank/DDBJ databases">
        <title>Whole genome sequence of Thermanaerothrix daxensis DSM 23592.</title>
        <authorList>
            <person name="Hemp J."/>
            <person name="Ward L.M."/>
            <person name="Pace L.A."/>
            <person name="Fischer W.W."/>
        </authorList>
    </citation>
    <scope>NUCLEOTIDE SEQUENCE [LARGE SCALE GENOMIC DNA]</scope>
    <source>
        <strain evidence="5 6">GNS-1</strain>
    </source>
</reference>
<evidence type="ECO:0000313" key="5">
    <source>
        <dbReference type="EMBL" id="KPL84791.1"/>
    </source>
</evidence>
<dbReference type="STRING" id="869279.SE15_04085"/>
<dbReference type="SUPFAM" id="SSF75217">
    <property type="entry name" value="alpha/beta knot"/>
    <property type="match status" value="1"/>
</dbReference>
<keyword evidence="6" id="KW-1185">Reference proteome</keyword>
<dbReference type="GO" id="GO:0006396">
    <property type="term" value="P:RNA processing"/>
    <property type="evidence" value="ECO:0007669"/>
    <property type="project" value="InterPro"/>
</dbReference>
<name>A0A0P6Y5P7_9CHLR</name>
<keyword evidence="3" id="KW-0808">Transferase</keyword>
<comment type="similarity">
    <text evidence="1">Belongs to the class IV-like SAM-binding methyltransferase superfamily. RNA methyltransferase TrmH family.</text>
</comment>
<dbReference type="Gene3D" id="3.40.1280.10">
    <property type="match status" value="1"/>
</dbReference>
<dbReference type="GO" id="GO:0008173">
    <property type="term" value="F:RNA methyltransferase activity"/>
    <property type="evidence" value="ECO:0007669"/>
    <property type="project" value="InterPro"/>
</dbReference>
<evidence type="ECO:0000256" key="1">
    <source>
        <dbReference type="ARBA" id="ARBA00007228"/>
    </source>
</evidence>
<dbReference type="Pfam" id="PF00588">
    <property type="entry name" value="SpoU_methylase"/>
    <property type="match status" value="1"/>
</dbReference>
<evidence type="ECO:0000256" key="3">
    <source>
        <dbReference type="ARBA" id="ARBA00022679"/>
    </source>
</evidence>
<comment type="caution">
    <text evidence="5">The sequence shown here is derived from an EMBL/GenBank/DDBJ whole genome shotgun (WGS) entry which is preliminary data.</text>
</comment>
<dbReference type="CDD" id="cd18095">
    <property type="entry name" value="SpoU-like_rRNA-MTase"/>
    <property type="match status" value="1"/>
</dbReference>
<dbReference type="PANTHER" id="PTHR43191:SF2">
    <property type="entry name" value="RRNA METHYLTRANSFERASE 3, MITOCHONDRIAL"/>
    <property type="match status" value="1"/>
</dbReference>
<dbReference type="InterPro" id="IPR029064">
    <property type="entry name" value="Ribosomal_eL30-like_sf"/>
</dbReference>
<dbReference type="GO" id="GO:0005737">
    <property type="term" value="C:cytoplasm"/>
    <property type="evidence" value="ECO:0007669"/>
    <property type="project" value="UniProtKB-ARBA"/>
</dbReference>